<dbReference type="GO" id="GO:0022857">
    <property type="term" value="F:transmembrane transporter activity"/>
    <property type="evidence" value="ECO:0007669"/>
    <property type="project" value="InterPro"/>
</dbReference>
<evidence type="ECO:0000256" key="1">
    <source>
        <dbReference type="ARBA" id="ARBA00004141"/>
    </source>
</evidence>
<dbReference type="PANTHER" id="PTHR48086">
    <property type="entry name" value="SODIUM/PROLINE SYMPORTER-RELATED"/>
    <property type="match status" value="1"/>
</dbReference>
<comment type="similarity">
    <text evidence="2 7">Belongs to the sodium:solute symporter (SSF) (TC 2.A.21) family.</text>
</comment>
<gene>
    <name evidence="9" type="ORF">GCM10011391_01460</name>
</gene>
<dbReference type="InterPro" id="IPR050277">
    <property type="entry name" value="Sodium:Solute_Symporter"/>
</dbReference>
<keyword evidence="6 8" id="KW-0472">Membrane</keyword>
<feature type="transmembrane region" description="Helical" evidence="8">
    <location>
        <begin position="397"/>
        <end position="419"/>
    </location>
</feature>
<feature type="transmembrane region" description="Helical" evidence="8">
    <location>
        <begin position="123"/>
        <end position="144"/>
    </location>
</feature>
<feature type="transmembrane region" description="Helical" evidence="8">
    <location>
        <begin position="234"/>
        <end position="258"/>
    </location>
</feature>
<name>A0A8J2VK89_9BACL</name>
<feature type="transmembrane region" description="Helical" evidence="8">
    <location>
        <begin position="456"/>
        <end position="484"/>
    </location>
</feature>
<organism evidence="9 10">
    <name type="scientific">Pullulanibacillus camelliae</name>
    <dbReference type="NCBI Taxonomy" id="1707096"/>
    <lineage>
        <taxon>Bacteria</taxon>
        <taxon>Bacillati</taxon>
        <taxon>Bacillota</taxon>
        <taxon>Bacilli</taxon>
        <taxon>Bacillales</taxon>
        <taxon>Sporolactobacillaceae</taxon>
        <taxon>Pullulanibacillus</taxon>
    </lineage>
</organism>
<dbReference type="GO" id="GO:0005886">
    <property type="term" value="C:plasma membrane"/>
    <property type="evidence" value="ECO:0007669"/>
    <property type="project" value="TreeGrafter"/>
</dbReference>
<keyword evidence="5 8" id="KW-1133">Transmembrane helix</keyword>
<evidence type="ECO:0000256" key="4">
    <source>
        <dbReference type="ARBA" id="ARBA00022692"/>
    </source>
</evidence>
<dbReference type="EMBL" id="BMIR01000001">
    <property type="protein sequence ID" value="GGE26828.1"/>
    <property type="molecule type" value="Genomic_DNA"/>
</dbReference>
<keyword evidence="10" id="KW-1185">Reference proteome</keyword>
<feature type="transmembrane region" description="Helical" evidence="8">
    <location>
        <begin position="76"/>
        <end position="95"/>
    </location>
</feature>
<evidence type="ECO:0000256" key="3">
    <source>
        <dbReference type="ARBA" id="ARBA00022448"/>
    </source>
</evidence>
<feature type="transmembrane region" description="Helical" evidence="8">
    <location>
        <begin position="372"/>
        <end position="391"/>
    </location>
</feature>
<dbReference type="InterPro" id="IPR001734">
    <property type="entry name" value="Na/solute_symporter"/>
</dbReference>
<dbReference type="Pfam" id="PF00474">
    <property type="entry name" value="SSF"/>
    <property type="match status" value="1"/>
</dbReference>
<keyword evidence="4 8" id="KW-0812">Transmembrane</keyword>
<proteinExistence type="inferred from homology"/>
<evidence type="ECO:0000256" key="2">
    <source>
        <dbReference type="ARBA" id="ARBA00006434"/>
    </source>
</evidence>
<dbReference type="Gene3D" id="1.20.1730.10">
    <property type="entry name" value="Sodium/glucose cotransporter"/>
    <property type="match status" value="1"/>
</dbReference>
<feature type="transmembrane region" description="Helical" evidence="8">
    <location>
        <begin position="44"/>
        <end position="70"/>
    </location>
</feature>
<feature type="transmembrane region" description="Helical" evidence="8">
    <location>
        <begin position="426"/>
        <end position="444"/>
    </location>
</feature>
<evidence type="ECO:0000256" key="8">
    <source>
        <dbReference type="SAM" id="Phobius"/>
    </source>
</evidence>
<dbReference type="AlphaFoldDB" id="A0A8J2VK89"/>
<dbReference type="RefSeq" id="WP_188687867.1">
    <property type="nucleotide sequence ID" value="NZ_BMIR01000001.1"/>
</dbReference>
<reference evidence="9" key="1">
    <citation type="journal article" date="2014" name="Int. J. Syst. Evol. Microbiol.">
        <title>Complete genome sequence of Corynebacterium casei LMG S-19264T (=DSM 44701T), isolated from a smear-ripened cheese.</title>
        <authorList>
            <consortium name="US DOE Joint Genome Institute (JGI-PGF)"/>
            <person name="Walter F."/>
            <person name="Albersmeier A."/>
            <person name="Kalinowski J."/>
            <person name="Ruckert C."/>
        </authorList>
    </citation>
    <scope>NUCLEOTIDE SEQUENCE</scope>
    <source>
        <strain evidence="9">CGMCC 1.15371</strain>
    </source>
</reference>
<evidence type="ECO:0000313" key="9">
    <source>
        <dbReference type="EMBL" id="GGE26828.1"/>
    </source>
</evidence>
<feature type="transmembrane region" description="Helical" evidence="8">
    <location>
        <begin position="323"/>
        <end position="351"/>
    </location>
</feature>
<dbReference type="PROSITE" id="PS50283">
    <property type="entry name" value="NA_SOLUT_SYMP_3"/>
    <property type="match status" value="1"/>
</dbReference>
<feature type="transmembrane region" description="Helical" evidence="8">
    <location>
        <begin position="194"/>
        <end position="214"/>
    </location>
</feature>
<sequence>MNWSALIVFTVFFIFVTVLGFYAARWRRGDLSLLDEWGLGGRRFGTLITWFLLGGDLYTAYTFIAVPALMYGSGAMGFYAVPYTILIYPFIFVVMPRLWSVSKKHGYVTASDFVRGRFNSSSMALAVAITGILATMPYIALQLVGMQAVISAMGFGHSGLSGELPLIIAFVILAIYTYSSGLRAPASIAIVKDLMIYITIIVAMIVIPIKLGGFSHMFDAAKAALATKNPPGSLILGSNSFFAYGSLALGSALALFLYPHSLTGVLSSSQRNTIRKNAAILPAYSLVLGFITLLGAMALAAGIKVQNGNDAIPELFLKMLPDWFSGFAFAAIAIGALVPAAIMSIASANLFSRNIYKEYINPQCTPEQESKIAKLISLIVKVGALVFILFFPKTYAINLQLLGGIWILQTFPAIIVGLYTNWFNKWALVIGWFVGMATGTWMAFSQHMASTYPLHLFGAIIPGYAAIYAVILNFIVTVVLTFIFRALGLANGKDQTTESDYRTAS</sequence>
<dbReference type="InterPro" id="IPR038377">
    <property type="entry name" value="Na/Glc_symporter_sf"/>
</dbReference>
<comment type="caution">
    <text evidence="9">The sequence shown here is derived from an EMBL/GenBank/DDBJ whole genome shotgun (WGS) entry which is preliminary data.</text>
</comment>
<comment type="subcellular location">
    <subcellularLocation>
        <location evidence="1">Membrane</location>
        <topology evidence="1">Multi-pass membrane protein</topology>
    </subcellularLocation>
</comment>
<feature type="transmembrane region" description="Helical" evidence="8">
    <location>
        <begin position="279"/>
        <end position="303"/>
    </location>
</feature>
<evidence type="ECO:0000313" key="10">
    <source>
        <dbReference type="Proteomes" id="UP000628775"/>
    </source>
</evidence>
<feature type="transmembrane region" description="Helical" evidence="8">
    <location>
        <begin position="6"/>
        <end position="24"/>
    </location>
</feature>
<evidence type="ECO:0000256" key="5">
    <source>
        <dbReference type="ARBA" id="ARBA00022989"/>
    </source>
</evidence>
<reference evidence="9" key="2">
    <citation type="submission" date="2020-09" db="EMBL/GenBank/DDBJ databases">
        <authorList>
            <person name="Sun Q."/>
            <person name="Zhou Y."/>
        </authorList>
    </citation>
    <scope>NUCLEOTIDE SEQUENCE</scope>
    <source>
        <strain evidence="9">CGMCC 1.15371</strain>
    </source>
</reference>
<dbReference type="CDD" id="cd10322">
    <property type="entry name" value="SLC5sbd"/>
    <property type="match status" value="1"/>
</dbReference>
<evidence type="ECO:0000256" key="6">
    <source>
        <dbReference type="ARBA" id="ARBA00023136"/>
    </source>
</evidence>
<dbReference type="Proteomes" id="UP000628775">
    <property type="component" value="Unassembled WGS sequence"/>
</dbReference>
<protein>
    <submittedName>
        <fullName evidence="9">Sodium:solute symporter</fullName>
    </submittedName>
</protein>
<keyword evidence="3" id="KW-0813">Transport</keyword>
<accession>A0A8J2VK89</accession>
<dbReference type="NCBIfam" id="NF046076">
    <property type="entry name" value="monocarbox_MctP"/>
    <property type="match status" value="1"/>
</dbReference>
<dbReference type="PANTHER" id="PTHR48086:SF8">
    <property type="entry name" value="MONOCARBOXYLIC ACID PERMEASE"/>
    <property type="match status" value="1"/>
</dbReference>
<evidence type="ECO:0000256" key="7">
    <source>
        <dbReference type="RuleBase" id="RU362091"/>
    </source>
</evidence>
<feature type="transmembrane region" description="Helical" evidence="8">
    <location>
        <begin position="164"/>
        <end position="182"/>
    </location>
</feature>